<dbReference type="SUPFAM" id="SSF50249">
    <property type="entry name" value="Nucleic acid-binding proteins"/>
    <property type="match status" value="2"/>
</dbReference>
<protein>
    <submittedName>
        <fullName evidence="3">Cold-shock protein</fullName>
    </submittedName>
</protein>
<organism evidence="3 4">
    <name type="scientific">Hyphococcus flavus</name>
    <dbReference type="NCBI Taxonomy" id="1866326"/>
    <lineage>
        <taxon>Bacteria</taxon>
        <taxon>Pseudomonadati</taxon>
        <taxon>Pseudomonadota</taxon>
        <taxon>Alphaproteobacteria</taxon>
        <taxon>Parvularculales</taxon>
        <taxon>Parvularculaceae</taxon>
        <taxon>Hyphococcus</taxon>
    </lineage>
</organism>
<evidence type="ECO:0000256" key="1">
    <source>
        <dbReference type="SAM" id="MobiDB-lite"/>
    </source>
</evidence>
<dbReference type="Proteomes" id="UP001214043">
    <property type="component" value="Chromosome"/>
</dbReference>
<dbReference type="InterPro" id="IPR002059">
    <property type="entry name" value="CSP_DNA-bd"/>
</dbReference>
<sequence length="181" mass="19744">MVERFDASHDDDNSPEESEESFMVKGIVKWFDPTKGYGFIITEQADTDILIHSSCLKAAGMSTAREGATVECEVVRRAKGLQASRLLNIDESTAAPITPAAPVLDQTPAGDFVRAHVKWFNRAKGYGFLTRGEGTEDIFVHMETLRRSGLGELTQGDRVQVSFAAGSKGLLAIDVRPDPDN</sequence>
<dbReference type="KEGG" id="hfl:PUV54_14395"/>
<feature type="domain" description="CSD" evidence="2">
    <location>
        <begin position="23"/>
        <end position="88"/>
    </location>
</feature>
<gene>
    <name evidence="3" type="ORF">PUV54_14395</name>
</gene>
<evidence type="ECO:0000259" key="2">
    <source>
        <dbReference type="PROSITE" id="PS51857"/>
    </source>
</evidence>
<feature type="compositionally biased region" description="Basic and acidic residues" evidence="1">
    <location>
        <begin position="1"/>
        <end position="12"/>
    </location>
</feature>
<evidence type="ECO:0000313" key="3">
    <source>
        <dbReference type="EMBL" id="WDI31139.1"/>
    </source>
</evidence>
<evidence type="ECO:0000313" key="4">
    <source>
        <dbReference type="Proteomes" id="UP001214043"/>
    </source>
</evidence>
<accession>A0AAF0CF68</accession>
<dbReference type="CDD" id="cd04458">
    <property type="entry name" value="CSP_CDS"/>
    <property type="match status" value="2"/>
</dbReference>
<dbReference type="PROSITE" id="PS51857">
    <property type="entry name" value="CSD_2"/>
    <property type="match status" value="2"/>
</dbReference>
<dbReference type="PANTHER" id="PTHR11544">
    <property type="entry name" value="COLD SHOCK DOMAIN CONTAINING PROTEINS"/>
    <property type="match status" value="1"/>
</dbReference>
<proteinExistence type="predicted"/>
<dbReference type="InterPro" id="IPR011129">
    <property type="entry name" value="CSD"/>
</dbReference>
<reference evidence="3" key="1">
    <citation type="submission" date="2023-02" db="EMBL/GenBank/DDBJ databases">
        <title>Genome sequence of Hyphococcus flavus.</title>
        <authorList>
            <person name="Rong J.-C."/>
            <person name="Zhao Q."/>
            <person name="Yi M."/>
            <person name="Wu J.-Y."/>
        </authorList>
    </citation>
    <scope>NUCLEOTIDE SEQUENCE</scope>
    <source>
        <strain evidence="3">MCCC 1K03223</strain>
    </source>
</reference>
<dbReference type="RefSeq" id="WP_274492961.1">
    <property type="nucleotide sequence ID" value="NZ_CP118166.1"/>
</dbReference>
<dbReference type="InterPro" id="IPR012340">
    <property type="entry name" value="NA-bd_OB-fold"/>
</dbReference>
<dbReference type="AlphaFoldDB" id="A0AAF0CF68"/>
<dbReference type="SMART" id="SM00357">
    <property type="entry name" value="CSP"/>
    <property type="match status" value="2"/>
</dbReference>
<name>A0AAF0CF68_9PROT</name>
<dbReference type="Pfam" id="PF00313">
    <property type="entry name" value="CSD"/>
    <property type="match status" value="2"/>
</dbReference>
<dbReference type="GO" id="GO:0005829">
    <property type="term" value="C:cytosol"/>
    <property type="evidence" value="ECO:0007669"/>
    <property type="project" value="UniProtKB-ARBA"/>
</dbReference>
<dbReference type="GO" id="GO:0003676">
    <property type="term" value="F:nucleic acid binding"/>
    <property type="evidence" value="ECO:0007669"/>
    <property type="project" value="InterPro"/>
</dbReference>
<dbReference type="Gene3D" id="2.40.50.140">
    <property type="entry name" value="Nucleic acid-binding proteins"/>
    <property type="match status" value="2"/>
</dbReference>
<feature type="domain" description="CSD" evidence="2">
    <location>
        <begin position="112"/>
        <end position="177"/>
    </location>
</feature>
<feature type="region of interest" description="Disordered" evidence="1">
    <location>
        <begin position="1"/>
        <end position="20"/>
    </location>
</feature>
<dbReference type="PRINTS" id="PR00050">
    <property type="entry name" value="COLDSHOCK"/>
</dbReference>
<dbReference type="EMBL" id="CP118166">
    <property type="protein sequence ID" value="WDI31139.1"/>
    <property type="molecule type" value="Genomic_DNA"/>
</dbReference>
<dbReference type="InterPro" id="IPR050181">
    <property type="entry name" value="Cold_shock_domain"/>
</dbReference>
<keyword evidence="4" id="KW-1185">Reference proteome</keyword>